<protein>
    <submittedName>
        <fullName evidence="1">Uncharacterized protein</fullName>
    </submittedName>
</protein>
<keyword evidence="2" id="KW-1185">Reference proteome</keyword>
<dbReference type="Proteomes" id="UP000708347">
    <property type="component" value="Unassembled WGS sequence"/>
</dbReference>
<accession>A0ABX2JYK1</accession>
<gene>
    <name evidence="1" type="ORF">FEG63_25165</name>
</gene>
<sequence length="107" mass="11301">MPRGSQAGHRLPALLASHLLRGEEPSLQSGDQILHRAALAFGGADHSANPSGLSLLTAPLISLKGATIGSQVSVELLTLCQQHRPEVFGLKAIRGFGRLIARIHNAR</sequence>
<dbReference type="EMBL" id="VBSB01000022">
    <property type="protein sequence ID" value="NTY62826.1"/>
    <property type="molecule type" value="Genomic_DNA"/>
</dbReference>
<organism evidence="1 2">
    <name type="scientific">Mycolicibacterium sphagni</name>
    <dbReference type="NCBI Taxonomy" id="1786"/>
    <lineage>
        <taxon>Bacteria</taxon>
        <taxon>Bacillati</taxon>
        <taxon>Actinomycetota</taxon>
        <taxon>Actinomycetes</taxon>
        <taxon>Mycobacteriales</taxon>
        <taxon>Mycobacteriaceae</taxon>
        <taxon>Mycolicibacterium</taxon>
    </lineage>
</organism>
<name>A0ABX2JYK1_9MYCO</name>
<evidence type="ECO:0000313" key="2">
    <source>
        <dbReference type="Proteomes" id="UP000708347"/>
    </source>
</evidence>
<reference evidence="1 2" key="1">
    <citation type="submission" date="2019-05" db="EMBL/GenBank/DDBJ databases">
        <title>Mycolicibacterium sphagni ENV482 genome assembly.</title>
        <authorList>
            <person name="Chen W."/>
            <person name="Faulkner N.W."/>
            <person name="Hyman M.R."/>
        </authorList>
    </citation>
    <scope>NUCLEOTIDE SEQUENCE [LARGE SCALE GENOMIC DNA]</scope>
    <source>
        <strain evidence="1 2">ENV482</strain>
    </source>
</reference>
<comment type="caution">
    <text evidence="1">The sequence shown here is derived from an EMBL/GenBank/DDBJ whole genome shotgun (WGS) entry which is preliminary data.</text>
</comment>
<dbReference type="RefSeq" id="WP_205267561.1">
    <property type="nucleotide sequence ID" value="NZ_VBSB01000022.1"/>
</dbReference>
<proteinExistence type="predicted"/>
<evidence type="ECO:0000313" key="1">
    <source>
        <dbReference type="EMBL" id="NTY62826.1"/>
    </source>
</evidence>